<dbReference type="Proteomes" id="UP000035681">
    <property type="component" value="Unplaced"/>
</dbReference>
<reference evidence="2" key="1">
    <citation type="submission" date="2024-02" db="UniProtKB">
        <authorList>
            <consortium name="WormBaseParasite"/>
        </authorList>
    </citation>
    <scope>IDENTIFICATION</scope>
</reference>
<organism evidence="1 2">
    <name type="scientific">Strongyloides stercoralis</name>
    <name type="common">Threadworm</name>
    <dbReference type="NCBI Taxonomy" id="6248"/>
    <lineage>
        <taxon>Eukaryota</taxon>
        <taxon>Metazoa</taxon>
        <taxon>Ecdysozoa</taxon>
        <taxon>Nematoda</taxon>
        <taxon>Chromadorea</taxon>
        <taxon>Rhabditida</taxon>
        <taxon>Tylenchina</taxon>
        <taxon>Panagrolaimomorpha</taxon>
        <taxon>Strongyloidoidea</taxon>
        <taxon>Strongyloididae</taxon>
        <taxon>Strongyloides</taxon>
    </lineage>
</organism>
<evidence type="ECO:0000313" key="1">
    <source>
        <dbReference type="Proteomes" id="UP000035681"/>
    </source>
</evidence>
<keyword evidence="1" id="KW-1185">Reference proteome</keyword>
<dbReference type="WBParaSite" id="TCONS_00013316.p1">
    <property type="protein sequence ID" value="TCONS_00013316.p1"/>
    <property type="gene ID" value="XLOC_009164"/>
</dbReference>
<protein>
    <submittedName>
        <fullName evidence="2">Uncharacterized protein</fullName>
    </submittedName>
</protein>
<name>A0AAF5DIB8_STRER</name>
<accession>A0AAF5DIB8</accession>
<evidence type="ECO:0000313" key="2">
    <source>
        <dbReference type="WBParaSite" id="TCONS_00013316.p1"/>
    </source>
</evidence>
<dbReference type="AlphaFoldDB" id="A0AAF5DIB8"/>
<sequence length="412" mass="47639">MSAINFVCPIWDVENTVKERYILKDLRMHINVVHKIFDLKGKCAECEMDSTKKRRLYKISNTYKYMSEHFRLCHPTGTPFLLSKHFDVDENVSDSENINVNTNDMMNEEESILENSEDITDEVDDEISDDTDHETCNIEFDFSTLWEQCLLAMKASSHITENNILFFSSIISSVCKTLMNELSRIFPTEKEKLSLIFSKLKEFDKIGKSRYNIEKNSKSKTEKIPIININLGTRLYGEYTVLTKLYCFDPVKLVETQFSNEKFYKYIIPPSQYYLKDNNNFNSVLDGTISKSIYSNLNNNFLFFHFHIDDVQMTPLGSSKGSTNTLTVCTLSIMNVDKVFTQNIKSKLTFNNSSFKNLESKGVILNGIHYRCYICCGTNDNKAMHLFNGFYSSFNSRLLVIYVKAPKTTGNK</sequence>
<proteinExistence type="predicted"/>